<dbReference type="Proteomes" id="UP000596660">
    <property type="component" value="Unplaced"/>
</dbReference>
<keyword evidence="2" id="KW-1185">Reference proteome</keyword>
<reference evidence="1" key="2">
    <citation type="submission" date="2021-03" db="UniProtKB">
        <authorList>
            <consortium name="EnsemblPlants"/>
        </authorList>
    </citation>
    <scope>IDENTIFICATION</scope>
</reference>
<sequence length="132" mass="14378">MQRAAQTGKSSVHDFLDVNGRPQLIVQASKHYTGIEKDLSKIPEGQEQIFGIIDLRGFGTDIFDIRPSAHGGSAFCFKPLWQLAKPLLKKHALLVALVNGIAIGGLEVHHCQEKSVFATPEVAIGFHTNCGF</sequence>
<dbReference type="AlphaFoldDB" id="A0A803MMI0"/>
<organism evidence="1 2">
    <name type="scientific">Chenopodium quinoa</name>
    <name type="common">Quinoa</name>
    <dbReference type="NCBI Taxonomy" id="63459"/>
    <lineage>
        <taxon>Eukaryota</taxon>
        <taxon>Viridiplantae</taxon>
        <taxon>Streptophyta</taxon>
        <taxon>Embryophyta</taxon>
        <taxon>Tracheophyta</taxon>
        <taxon>Spermatophyta</taxon>
        <taxon>Magnoliopsida</taxon>
        <taxon>eudicotyledons</taxon>
        <taxon>Gunneridae</taxon>
        <taxon>Pentapetalae</taxon>
        <taxon>Caryophyllales</taxon>
        <taxon>Chenopodiaceae</taxon>
        <taxon>Chenopodioideae</taxon>
        <taxon>Atripliceae</taxon>
        <taxon>Chenopodium</taxon>
    </lineage>
</organism>
<dbReference type="PANTHER" id="PTHR47556:SF1">
    <property type="entry name" value="SEC14P-LIKE PHOSPHATIDYLINOSITOL TRANSFER FAMILY PROTEIN"/>
    <property type="match status" value="1"/>
</dbReference>
<reference evidence="1" key="1">
    <citation type="journal article" date="2017" name="Nature">
        <title>The genome of Chenopodium quinoa.</title>
        <authorList>
            <person name="Jarvis D.E."/>
            <person name="Ho Y.S."/>
            <person name="Lightfoot D.J."/>
            <person name="Schmoeckel S.M."/>
            <person name="Li B."/>
            <person name="Borm T.J.A."/>
            <person name="Ohyanagi H."/>
            <person name="Mineta K."/>
            <person name="Michell C.T."/>
            <person name="Saber N."/>
            <person name="Kharbatia N.M."/>
            <person name="Rupper R.R."/>
            <person name="Sharp A.R."/>
            <person name="Dally N."/>
            <person name="Boughton B.A."/>
            <person name="Woo Y.H."/>
            <person name="Gao G."/>
            <person name="Schijlen E.G.W.M."/>
            <person name="Guo X."/>
            <person name="Momin A.A."/>
            <person name="Negrao S."/>
            <person name="Al-Babili S."/>
            <person name="Gehring C."/>
            <person name="Roessner U."/>
            <person name="Jung C."/>
            <person name="Murphy K."/>
            <person name="Arold S.T."/>
            <person name="Gojobori T."/>
            <person name="van der Linden C.G."/>
            <person name="van Loo E.N."/>
            <person name="Jellen E.N."/>
            <person name="Maughan P.J."/>
            <person name="Tester M."/>
        </authorList>
    </citation>
    <scope>NUCLEOTIDE SEQUENCE [LARGE SCALE GENOMIC DNA]</scope>
    <source>
        <strain evidence="1">cv. PI 614886</strain>
    </source>
</reference>
<accession>A0A803MMI0</accession>
<evidence type="ECO:0000313" key="1">
    <source>
        <dbReference type="EnsemblPlants" id="AUR62032481-RA:cds"/>
    </source>
</evidence>
<dbReference type="PANTHER" id="PTHR47556">
    <property type="entry name" value="SEC14P-LIKE PHOSPHATIDYLINOSITOL TRANSFER FAMILY PROTEIN"/>
    <property type="match status" value="1"/>
</dbReference>
<dbReference type="EnsemblPlants" id="AUR62032481-RA">
    <property type="protein sequence ID" value="AUR62032481-RA:cds"/>
    <property type="gene ID" value="AUR62032481"/>
</dbReference>
<name>A0A803MMI0_CHEQI</name>
<evidence type="ECO:0000313" key="2">
    <source>
        <dbReference type="Proteomes" id="UP000596660"/>
    </source>
</evidence>
<protein>
    <submittedName>
        <fullName evidence="1">Uncharacterized protein</fullName>
    </submittedName>
</protein>
<proteinExistence type="predicted"/>
<dbReference type="Gramene" id="AUR62032481-RA">
    <property type="protein sequence ID" value="AUR62032481-RA:cds"/>
    <property type="gene ID" value="AUR62032481"/>
</dbReference>